<keyword evidence="6 11" id="KW-0812">Transmembrane</keyword>
<dbReference type="Gene3D" id="3.30.1150.10">
    <property type="match status" value="1"/>
</dbReference>
<feature type="region of interest" description="Disordered" evidence="10">
    <location>
        <begin position="82"/>
        <end position="101"/>
    </location>
</feature>
<dbReference type="GO" id="GO:0098797">
    <property type="term" value="C:plasma membrane protein complex"/>
    <property type="evidence" value="ECO:0007669"/>
    <property type="project" value="TreeGrafter"/>
</dbReference>
<dbReference type="PANTHER" id="PTHR33446">
    <property type="entry name" value="PROTEIN TONB-RELATED"/>
    <property type="match status" value="1"/>
</dbReference>
<dbReference type="InterPro" id="IPR003538">
    <property type="entry name" value="TonB"/>
</dbReference>
<evidence type="ECO:0000256" key="4">
    <source>
        <dbReference type="ARBA" id="ARBA00022475"/>
    </source>
</evidence>
<keyword evidence="7" id="KW-0653">Protein transport</keyword>
<dbReference type="AlphaFoldDB" id="A0A2T2YKF9"/>
<dbReference type="Pfam" id="PF03544">
    <property type="entry name" value="TonB_C"/>
    <property type="match status" value="1"/>
</dbReference>
<dbReference type="GO" id="GO:0015031">
    <property type="term" value="P:protein transport"/>
    <property type="evidence" value="ECO:0007669"/>
    <property type="project" value="UniProtKB-KW"/>
</dbReference>
<accession>A0A2T2YKF9</accession>
<dbReference type="PANTHER" id="PTHR33446:SF2">
    <property type="entry name" value="PROTEIN TONB"/>
    <property type="match status" value="1"/>
</dbReference>
<feature type="domain" description="TonB C-terminal" evidence="12">
    <location>
        <begin position="180"/>
        <end position="270"/>
    </location>
</feature>
<evidence type="ECO:0000256" key="11">
    <source>
        <dbReference type="SAM" id="Phobius"/>
    </source>
</evidence>
<keyword evidence="4" id="KW-1003">Cell membrane</keyword>
<protein>
    <submittedName>
        <fullName evidence="13">Energy transducer TonB</fullName>
    </submittedName>
</protein>
<dbReference type="GO" id="GO:0015891">
    <property type="term" value="P:siderophore transport"/>
    <property type="evidence" value="ECO:0007669"/>
    <property type="project" value="InterPro"/>
</dbReference>
<evidence type="ECO:0000256" key="6">
    <source>
        <dbReference type="ARBA" id="ARBA00022692"/>
    </source>
</evidence>
<keyword evidence="5" id="KW-0997">Cell inner membrane</keyword>
<evidence type="ECO:0000313" key="13">
    <source>
        <dbReference type="EMBL" id="PSR55997.1"/>
    </source>
</evidence>
<evidence type="ECO:0000256" key="3">
    <source>
        <dbReference type="ARBA" id="ARBA00022448"/>
    </source>
</evidence>
<keyword evidence="3" id="KW-0813">Transport</keyword>
<evidence type="ECO:0000256" key="7">
    <source>
        <dbReference type="ARBA" id="ARBA00022927"/>
    </source>
</evidence>
<dbReference type="InterPro" id="IPR006260">
    <property type="entry name" value="TonB/TolA_C"/>
</dbReference>
<organism evidence="13 14">
    <name type="scientific">Adhaeribacter arboris</name>
    <dbReference type="NCBI Taxonomy" id="2072846"/>
    <lineage>
        <taxon>Bacteria</taxon>
        <taxon>Pseudomonadati</taxon>
        <taxon>Bacteroidota</taxon>
        <taxon>Cytophagia</taxon>
        <taxon>Cytophagales</taxon>
        <taxon>Hymenobacteraceae</taxon>
        <taxon>Adhaeribacter</taxon>
    </lineage>
</organism>
<dbReference type="EMBL" id="PYFT01000001">
    <property type="protein sequence ID" value="PSR55997.1"/>
    <property type="molecule type" value="Genomic_DNA"/>
</dbReference>
<dbReference type="OrthoDB" id="1039448at2"/>
<keyword evidence="8 11" id="KW-1133">Transmembrane helix</keyword>
<feature type="compositionally biased region" description="Pro residues" evidence="10">
    <location>
        <begin position="88"/>
        <end position="101"/>
    </location>
</feature>
<dbReference type="Proteomes" id="UP000240357">
    <property type="component" value="Unassembled WGS sequence"/>
</dbReference>
<comment type="subcellular location">
    <subcellularLocation>
        <location evidence="1">Cell inner membrane</location>
        <topology evidence="1">Single-pass membrane protein</topology>
        <orientation evidence="1">Periplasmic side</orientation>
    </subcellularLocation>
</comment>
<comment type="similarity">
    <text evidence="2">Belongs to the TonB family.</text>
</comment>
<dbReference type="InterPro" id="IPR051045">
    <property type="entry name" value="TonB-dependent_transducer"/>
</dbReference>
<dbReference type="NCBIfam" id="TIGR01352">
    <property type="entry name" value="tonB_Cterm"/>
    <property type="match status" value="1"/>
</dbReference>
<evidence type="ECO:0000259" key="12">
    <source>
        <dbReference type="PROSITE" id="PS52015"/>
    </source>
</evidence>
<dbReference type="PROSITE" id="PS52015">
    <property type="entry name" value="TONB_CTD"/>
    <property type="match status" value="1"/>
</dbReference>
<dbReference type="GO" id="GO:0055085">
    <property type="term" value="P:transmembrane transport"/>
    <property type="evidence" value="ECO:0007669"/>
    <property type="project" value="InterPro"/>
</dbReference>
<evidence type="ECO:0000256" key="1">
    <source>
        <dbReference type="ARBA" id="ARBA00004383"/>
    </source>
</evidence>
<dbReference type="GO" id="GO:0030288">
    <property type="term" value="C:outer membrane-bounded periplasmic space"/>
    <property type="evidence" value="ECO:0007669"/>
    <property type="project" value="InterPro"/>
</dbReference>
<evidence type="ECO:0000256" key="8">
    <source>
        <dbReference type="ARBA" id="ARBA00022989"/>
    </source>
</evidence>
<keyword evidence="14" id="KW-1185">Reference proteome</keyword>
<evidence type="ECO:0000313" key="14">
    <source>
        <dbReference type="Proteomes" id="UP000240357"/>
    </source>
</evidence>
<gene>
    <name evidence="13" type="ORF">AHMF7605_22105</name>
</gene>
<dbReference type="InterPro" id="IPR037682">
    <property type="entry name" value="TonB_C"/>
</dbReference>
<feature type="transmembrane region" description="Helical" evidence="11">
    <location>
        <begin position="37"/>
        <end position="58"/>
    </location>
</feature>
<evidence type="ECO:0000256" key="5">
    <source>
        <dbReference type="ARBA" id="ARBA00022519"/>
    </source>
</evidence>
<reference evidence="13 14" key="1">
    <citation type="submission" date="2018-03" db="EMBL/GenBank/DDBJ databases">
        <title>Adhaeribacter sp. HMF7605 Genome sequencing and assembly.</title>
        <authorList>
            <person name="Kang H."/>
            <person name="Kang J."/>
            <person name="Cha I."/>
            <person name="Kim H."/>
            <person name="Joh K."/>
        </authorList>
    </citation>
    <scope>NUCLEOTIDE SEQUENCE [LARGE SCALE GENOMIC DNA]</scope>
    <source>
        <strain evidence="13 14">HMF7605</strain>
    </source>
</reference>
<dbReference type="SUPFAM" id="SSF74653">
    <property type="entry name" value="TolA/TonB C-terminal domain"/>
    <property type="match status" value="1"/>
</dbReference>
<name>A0A2T2YKF9_9BACT</name>
<sequence length="270" mass="29953">MEKQLNYATASLDDIVFEYRNKSYGAFFLRKIYNKHVTIATIVAIALFILFLSAPLIAKLIGGDDDSNKVVKIEKVVELAEPPSLENKPPPPPPDLPPPPPPVVSTVKFTPPVIKKDEEVREEEEIPDQKELEDVVISTKTVEGNTNQEVLTEVEAPSEVGEVVEEQIFTFVEQNPTFPGGIEAMYKYLGKNIRYPAVASRNGLEGNVILQFVVNKEGAISDIQVVKSLGGGTDEEAIRVIKSMPNWTPGKQNGRPVNVRYTLPVRFKLQ</sequence>
<comment type="caution">
    <text evidence="13">The sequence shown here is derived from an EMBL/GenBank/DDBJ whole genome shotgun (WGS) entry which is preliminary data.</text>
</comment>
<dbReference type="PRINTS" id="PR01374">
    <property type="entry name" value="TONBPROTEIN"/>
</dbReference>
<dbReference type="RefSeq" id="WP_106932175.1">
    <property type="nucleotide sequence ID" value="NZ_PYFT01000001.1"/>
</dbReference>
<keyword evidence="9 11" id="KW-0472">Membrane</keyword>
<proteinExistence type="inferred from homology"/>
<evidence type="ECO:0000256" key="9">
    <source>
        <dbReference type="ARBA" id="ARBA00023136"/>
    </source>
</evidence>
<evidence type="ECO:0000256" key="2">
    <source>
        <dbReference type="ARBA" id="ARBA00006555"/>
    </source>
</evidence>
<dbReference type="GO" id="GO:0031992">
    <property type="term" value="F:energy transducer activity"/>
    <property type="evidence" value="ECO:0007669"/>
    <property type="project" value="InterPro"/>
</dbReference>
<dbReference type="FunFam" id="3.30.1150.10:FF:000002">
    <property type="entry name" value="Energy transducer TonB"/>
    <property type="match status" value="1"/>
</dbReference>
<evidence type="ECO:0000256" key="10">
    <source>
        <dbReference type="SAM" id="MobiDB-lite"/>
    </source>
</evidence>